<name>A0A8S9FIP5_BRACR</name>
<dbReference type="AlphaFoldDB" id="A0A8S9FIP5"/>
<organism evidence="1">
    <name type="scientific">Brassica cretica</name>
    <name type="common">Mustard</name>
    <dbReference type="NCBI Taxonomy" id="69181"/>
    <lineage>
        <taxon>Eukaryota</taxon>
        <taxon>Viridiplantae</taxon>
        <taxon>Streptophyta</taxon>
        <taxon>Embryophyta</taxon>
        <taxon>Tracheophyta</taxon>
        <taxon>Spermatophyta</taxon>
        <taxon>Magnoliopsida</taxon>
        <taxon>eudicotyledons</taxon>
        <taxon>Gunneridae</taxon>
        <taxon>Pentapetalae</taxon>
        <taxon>rosids</taxon>
        <taxon>malvids</taxon>
        <taxon>Brassicales</taxon>
        <taxon>Brassicaceae</taxon>
        <taxon>Brassiceae</taxon>
        <taxon>Brassica</taxon>
    </lineage>
</organism>
<evidence type="ECO:0008006" key="4">
    <source>
        <dbReference type="Google" id="ProtNLM"/>
    </source>
</evidence>
<gene>
    <name evidence="2" type="ORF">DY000_02026316</name>
    <name evidence="1" type="ORF">F2Q70_00032510</name>
</gene>
<dbReference type="EMBL" id="QGKV02000299">
    <property type="protein sequence ID" value="KAF3593649.1"/>
    <property type="molecule type" value="Genomic_DNA"/>
</dbReference>
<evidence type="ECO:0000313" key="3">
    <source>
        <dbReference type="Proteomes" id="UP000266723"/>
    </source>
</evidence>
<dbReference type="InterPro" id="IPR036188">
    <property type="entry name" value="FAD/NAD-bd_sf"/>
</dbReference>
<dbReference type="SUPFAM" id="SSF51905">
    <property type="entry name" value="FAD/NAD(P)-binding domain"/>
    <property type="match status" value="1"/>
</dbReference>
<dbReference type="Gene3D" id="3.50.50.60">
    <property type="entry name" value="FAD/NAD(P)-binding domain"/>
    <property type="match status" value="1"/>
</dbReference>
<dbReference type="EMBL" id="QGKY02002305">
    <property type="protein sequence ID" value="KAF2532954.1"/>
    <property type="molecule type" value="Genomic_DNA"/>
</dbReference>
<comment type="caution">
    <text evidence="1">The sequence shown here is derived from an EMBL/GenBank/DDBJ whole genome shotgun (WGS) entry which is preliminary data.</text>
</comment>
<reference evidence="2 3" key="3">
    <citation type="journal article" date="2020" name="BMC Genomics">
        <title>Intraspecific diversification of the crop wild relative Brassica cretica Lam. using demographic model selection.</title>
        <authorList>
            <person name="Kioukis A."/>
            <person name="Michalopoulou V.A."/>
            <person name="Briers L."/>
            <person name="Pirintsos S."/>
            <person name="Studholme D.J."/>
            <person name="Pavlidis P."/>
            <person name="Sarris P.F."/>
        </authorList>
    </citation>
    <scope>NUCLEOTIDE SEQUENCE [LARGE SCALE GENOMIC DNA]</scope>
    <source>
        <strain evidence="3">cv. PFS-1207/04</strain>
        <strain evidence="2">PFS-1207/04</strain>
    </source>
</reference>
<sequence>MIRFNVRVEFVGMVDNDKDVDDNMKRWMVKSVEKKTGEVIEEVFDAVVVASGHYSYPRLPSIKGGGGRWLLDEWTRHIYRACGSCKGSSSKCQITYVPPGLAKVISKHHNFHLHLEVHSPLPC</sequence>
<accession>A0A8S9FIP5</accession>
<keyword evidence="3" id="KW-1185">Reference proteome</keyword>
<evidence type="ECO:0000313" key="2">
    <source>
        <dbReference type="EMBL" id="KAF3593649.1"/>
    </source>
</evidence>
<proteinExistence type="predicted"/>
<reference evidence="1" key="1">
    <citation type="submission" date="2019-12" db="EMBL/GenBank/DDBJ databases">
        <title>Genome sequencing and annotation of Brassica cretica.</title>
        <authorList>
            <person name="Studholme D.J."/>
            <person name="Sarris P.F."/>
        </authorList>
    </citation>
    <scope>NUCLEOTIDE SEQUENCE</scope>
    <source>
        <strain evidence="1">PFS-102/07</strain>
        <tissue evidence="1">Leaf</tissue>
    </source>
</reference>
<evidence type="ECO:0000313" key="1">
    <source>
        <dbReference type="EMBL" id="KAF2532954.1"/>
    </source>
</evidence>
<protein>
    <recommendedName>
        <fullName evidence="4">Flavin-containing monooxygenase</fullName>
    </recommendedName>
</protein>
<dbReference type="OrthoDB" id="66881at2759"/>
<dbReference type="Proteomes" id="UP000266723">
    <property type="component" value="Unassembled WGS sequence"/>
</dbReference>
<reference evidence="2" key="2">
    <citation type="submission" date="2019-12" db="EMBL/GenBank/DDBJ databases">
        <authorList>
            <person name="Studholme D.J."/>
            <person name="Sarris P."/>
        </authorList>
    </citation>
    <scope>NUCLEOTIDE SEQUENCE</scope>
    <source>
        <strain evidence="2">PFS-1207/04</strain>
        <tissue evidence="2">Leaf</tissue>
    </source>
</reference>